<name>A0A899FJ70_9ASCO</name>
<evidence type="ECO:0000313" key="4">
    <source>
        <dbReference type="EMBL" id="QSL64100.1"/>
    </source>
</evidence>
<keyword evidence="5" id="KW-1185">Reference proteome</keyword>
<evidence type="ECO:0000313" key="5">
    <source>
        <dbReference type="Proteomes" id="UP000663699"/>
    </source>
</evidence>
<dbReference type="InterPro" id="IPR039128">
    <property type="entry name" value="TRIP4-like"/>
</dbReference>
<dbReference type="EMBL" id="CP054532">
    <property type="protein sequence ID" value="QSL64100.1"/>
    <property type="molecule type" value="Genomic_DNA"/>
</dbReference>
<dbReference type="GO" id="GO:0072344">
    <property type="term" value="P:rescue of stalled ribosome"/>
    <property type="evidence" value="ECO:0007669"/>
    <property type="project" value="InterPro"/>
</dbReference>
<dbReference type="InterPro" id="IPR009349">
    <property type="entry name" value="TRIP4/RQT4_C2HC5_Znf"/>
</dbReference>
<gene>
    <name evidence="4" type="ORF">MERGE_000255</name>
</gene>
<reference evidence="4" key="1">
    <citation type="submission" date="2020-06" db="EMBL/GenBank/DDBJ databases">
        <title>Genomes of multiple members of Pneumocystis genus reveal paths to human pathogen Pneumocystis jirovecii.</title>
        <authorList>
            <person name="Cisse O.H."/>
            <person name="Ma L."/>
            <person name="Dekker J."/>
            <person name="Khil P."/>
            <person name="Jo J."/>
            <person name="Brenchley J."/>
            <person name="Blair R."/>
            <person name="Pahar B."/>
            <person name="Chabe M."/>
            <person name="Van Rompay K.A."/>
            <person name="Keesler R."/>
            <person name="Sukura A."/>
            <person name="Hirsch V."/>
            <person name="Kutty G."/>
            <person name="Liu Y."/>
            <person name="Peng L."/>
            <person name="Chen J."/>
            <person name="Song J."/>
            <person name="Weissenbacher-Lang C."/>
            <person name="Xu J."/>
            <person name="Upham N.S."/>
            <person name="Stajich J.E."/>
            <person name="Cuomo C.A."/>
            <person name="Cushion M.T."/>
            <person name="Kovacs J.A."/>
        </authorList>
    </citation>
    <scope>NUCLEOTIDE SEQUENCE</scope>
    <source>
        <strain evidence="4">2A</strain>
    </source>
</reference>
<organism evidence="4 5">
    <name type="scientific">Pneumocystis wakefieldiae</name>
    <dbReference type="NCBI Taxonomy" id="38082"/>
    <lineage>
        <taxon>Eukaryota</taxon>
        <taxon>Fungi</taxon>
        <taxon>Dikarya</taxon>
        <taxon>Ascomycota</taxon>
        <taxon>Taphrinomycotina</taxon>
        <taxon>Pneumocystomycetes</taxon>
        <taxon>Pneumocystaceae</taxon>
        <taxon>Pneumocystis</taxon>
    </lineage>
</organism>
<dbReference type="GO" id="GO:0045893">
    <property type="term" value="P:positive regulation of DNA-templated transcription"/>
    <property type="evidence" value="ECO:0007669"/>
    <property type="project" value="TreeGrafter"/>
</dbReference>
<feature type="region of interest" description="Disordered" evidence="2">
    <location>
        <begin position="79"/>
        <end position="99"/>
    </location>
</feature>
<dbReference type="GO" id="GO:0008270">
    <property type="term" value="F:zinc ion binding"/>
    <property type="evidence" value="ECO:0007669"/>
    <property type="project" value="InterPro"/>
</dbReference>
<dbReference type="OrthoDB" id="338816at2759"/>
<dbReference type="AlphaFoldDB" id="A0A899FJ70"/>
<feature type="compositionally biased region" description="Basic and acidic residues" evidence="2">
    <location>
        <begin position="79"/>
        <end position="95"/>
    </location>
</feature>
<proteinExistence type="predicted"/>
<protein>
    <recommendedName>
        <fullName evidence="3">TRIP4/RQT4 C2HC5-type zinc finger domain-containing protein</fullName>
    </recommendedName>
</protein>
<feature type="coiled-coil region" evidence="1">
    <location>
        <begin position="275"/>
        <end position="302"/>
    </location>
</feature>
<dbReference type="PANTHER" id="PTHR12963">
    <property type="entry name" value="THYROID RECEPTOR INTERACTING PROTEIN RELATED"/>
    <property type="match status" value="1"/>
</dbReference>
<evidence type="ECO:0000259" key="3">
    <source>
        <dbReference type="Pfam" id="PF06221"/>
    </source>
</evidence>
<evidence type="ECO:0000256" key="2">
    <source>
        <dbReference type="SAM" id="MobiDB-lite"/>
    </source>
</evidence>
<keyword evidence="1" id="KW-0175">Coiled coil</keyword>
<dbReference type="Pfam" id="PF06221">
    <property type="entry name" value="zf-C2HC5"/>
    <property type="match status" value="1"/>
</dbReference>
<feature type="domain" description="TRIP4/RQT4 C2HC5-type zinc finger" evidence="3">
    <location>
        <begin position="193"/>
        <end position="244"/>
    </location>
</feature>
<dbReference type="GO" id="GO:0005634">
    <property type="term" value="C:nucleus"/>
    <property type="evidence" value="ECO:0007669"/>
    <property type="project" value="InterPro"/>
</dbReference>
<evidence type="ECO:0000256" key="1">
    <source>
        <dbReference type="SAM" id="Coils"/>
    </source>
</evidence>
<accession>A0A899FJ70</accession>
<dbReference type="GO" id="GO:0180022">
    <property type="term" value="C:RQC-trigger complex"/>
    <property type="evidence" value="ECO:0007669"/>
    <property type="project" value="InterPro"/>
</dbReference>
<dbReference type="Proteomes" id="UP000663699">
    <property type="component" value="Chromosome 1"/>
</dbReference>
<sequence length="436" mass="49903">MDSTKHWLWTMLEAMLPLDYDSLKELVSYTMNLSSSEEVVAHFNDLLGKCPSTDDFVHNFVKRRFGSVKESCFQEGRVKEKQEKGYSRHKKDETNLKSPKKAWKNISSISKDLSNVSTHFSEIQTDPLVDSSALNLSTKAFPHSQKKQSLGTLTSELGMKKKKIPHLKLNSLEEINSALKNLELKDVKSSGGKKCYCQARKHPLNQLVPNCLICGKIICIVEGINLCSFCGTPLLLREQRMDLIKKLRMERNNILNSSKKEIVAKDTKQFYSSYLGSNSINLEEYEKKAQDAENNKNKLLELDRSNTFNKIIDEAADFDPYDRWISSSERYLMLEKQRKVLAAMSAPKRRVMTIDSSGKVIMTSASTDDDEENEEIIQKEKSDFSSLNTKRTHPCCDRTYKPVFITTESTIVKNYPKELEYILKSGISKVQDDRDE</sequence>
<dbReference type="PANTHER" id="PTHR12963:SF4">
    <property type="entry name" value="ACTIVATING SIGNAL COINTEGRATOR 1"/>
    <property type="match status" value="1"/>
</dbReference>